<gene>
    <name evidence="1" type="ORF">A6R68_07346</name>
</gene>
<dbReference type="AlphaFoldDB" id="A0A1A6GCZ6"/>
<evidence type="ECO:0000313" key="1">
    <source>
        <dbReference type="EMBL" id="OBS64116.1"/>
    </source>
</evidence>
<protein>
    <submittedName>
        <fullName evidence="1">Uncharacterized protein</fullName>
    </submittedName>
</protein>
<organism evidence="1 2">
    <name type="scientific">Neotoma lepida</name>
    <name type="common">Desert woodrat</name>
    <dbReference type="NCBI Taxonomy" id="56216"/>
    <lineage>
        <taxon>Eukaryota</taxon>
        <taxon>Metazoa</taxon>
        <taxon>Chordata</taxon>
        <taxon>Craniata</taxon>
        <taxon>Vertebrata</taxon>
        <taxon>Euteleostomi</taxon>
        <taxon>Mammalia</taxon>
        <taxon>Eutheria</taxon>
        <taxon>Euarchontoglires</taxon>
        <taxon>Glires</taxon>
        <taxon>Rodentia</taxon>
        <taxon>Myomorpha</taxon>
        <taxon>Muroidea</taxon>
        <taxon>Cricetidae</taxon>
        <taxon>Neotominae</taxon>
        <taxon>Neotoma</taxon>
    </lineage>
</organism>
<sequence length="92" mass="11013">MEKEIDMLDIENSFYMCKSDFASDRIPKAKFFSIVRYYHTMTSWIWHCHQQERYGQTVILYLLQRTAFGPREELGTVTKGPLYLKGNRQKII</sequence>
<comment type="caution">
    <text evidence="1">The sequence shown here is derived from an EMBL/GenBank/DDBJ whole genome shotgun (WGS) entry which is preliminary data.</text>
</comment>
<reference evidence="1 2" key="1">
    <citation type="submission" date="2016-06" db="EMBL/GenBank/DDBJ databases">
        <title>The Draft Genome Sequence and Annotation of the Desert Woodrat Neotoma lepida.</title>
        <authorList>
            <person name="Campbell M."/>
            <person name="Oakeson K.F."/>
            <person name="Yandell M."/>
            <person name="Halpert J.R."/>
            <person name="Dearing D."/>
        </authorList>
    </citation>
    <scope>NUCLEOTIDE SEQUENCE [LARGE SCALE GENOMIC DNA]</scope>
    <source>
        <strain evidence="1">417</strain>
        <tissue evidence="1">Liver</tissue>
    </source>
</reference>
<keyword evidence="2" id="KW-1185">Reference proteome</keyword>
<evidence type="ECO:0000313" key="2">
    <source>
        <dbReference type="Proteomes" id="UP000092124"/>
    </source>
</evidence>
<dbReference type="Proteomes" id="UP000092124">
    <property type="component" value="Unassembled WGS sequence"/>
</dbReference>
<proteinExistence type="predicted"/>
<accession>A0A1A6GCZ6</accession>
<name>A0A1A6GCZ6_NEOLE</name>
<dbReference type="EMBL" id="LZPO01097383">
    <property type="protein sequence ID" value="OBS64116.1"/>
    <property type="molecule type" value="Genomic_DNA"/>
</dbReference>